<proteinExistence type="predicted"/>
<feature type="transmembrane region" description="Helical" evidence="1">
    <location>
        <begin position="81"/>
        <end position="102"/>
    </location>
</feature>
<evidence type="ECO:0008006" key="4">
    <source>
        <dbReference type="Google" id="ProtNLM"/>
    </source>
</evidence>
<reference evidence="2" key="1">
    <citation type="submission" date="2024-05" db="EMBL/GenBank/DDBJ databases">
        <title>30 novel species of actinomycetes from the DSMZ collection.</title>
        <authorList>
            <person name="Nouioui I."/>
        </authorList>
    </citation>
    <scope>NUCLEOTIDE SEQUENCE</scope>
    <source>
        <strain evidence="2">DSM 41529</strain>
    </source>
</reference>
<keyword evidence="1" id="KW-0472">Membrane</keyword>
<protein>
    <recommendedName>
        <fullName evidence="4">SPW repeat-containing protein</fullName>
    </recommendedName>
</protein>
<dbReference type="EMBL" id="JAVRFD010000025">
    <property type="protein sequence ID" value="MDT0548286.1"/>
    <property type="molecule type" value="Genomic_DNA"/>
</dbReference>
<feature type="transmembrane region" description="Helical" evidence="1">
    <location>
        <begin position="108"/>
        <end position="128"/>
    </location>
</feature>
<comment type="caution">
    <text evidence="2">The sequence shown here is derived from an EMBL/GenBank/DDBJ whole genome shotgun (WGS) entry which is preliminary data.</text>
</comment>
<feature type="transmembrane region" description="Helical" evidence="1">
    <location>
        <begin position="50"/>
        <end position="69"/>
    </location>
</feature>
<keyword evidence="3" id="KW-1185">Reference proteome</keyword>
<evidence type="ECO:0000313" key="2">
    <source>
        <dbReference type="EMBL" id="MDT0548286.1"/>
    </source>
</evidence>
<accession>A0ABU2XQS7</accession>
<organism evidence="2 3">
    <name type="scientific">Streptomyces lonegramiae</name>
    <dbReference type="NCBI Taxonomy" id="3075524"/>
    <lineage>
        <taxon>Bacteria</taxon>
        <taxon>Bacillati</taxon>
        <taxon>Actinomycetota</taxon>
        <taxon>Actinomycetes</taxon>
        <taxon>Kitasatosporales</taxon>
        <taxon>Streptomycetaceae</taxon>
        <taxon>Streptomyces</taxon>
    </lineage>
</organism>
<keyword evidence="1" id="KW-1133">Transmembrane helix</keyword>
<gene>
    <name evidence="2" type="ORF">RND15_37190</name>
</gene>
<evidence type="ECO:0000313" key="3">
    <source>
        <dbReference type="Proteomes" id="UP001180754"/>
    </source>
</evidence>
<sequence length="136" mass="13869">MSAQAMTTTPELLRTTLRVDSWSTGAFGVVMLAGATWFDGLLGLPVSWSVALGIAMLGGAAVLALIAGYERIPARSAGAVVVVNTLSCVGLVVLACTDVVGLTGLGRAFMVVGAVVVAVFGEFEFVGLRRILGAAR</sequence>
<dbReference type="Proteomes" id="UP001180754">
    <property type="component" value="Unassembled WGS sequence"/>
</dbReference>
<dbReference type="RefSeq" id="WP_311728857.1">
    <property type="nucleotide sequence ID" value="NZ_JAVRFD010000025.1"/>
</dbReference>
<name>A0ABU2XQS7_9ACTN</name>
<evidence type="ECO:0000256" key="1">
    <source>
        <dbReference type="SAM" id="Phobius"/>
    </source>
</evidence>
<feature type="transmembrane region" description="Helical" evidence="1">
    <location>
        <begin position="21"/>
        <end position="38"/>
    </location>
</feature>
<keyword evidence="1" id="KW-0812">Transmembrane</keyword>